<keyword evidence="2" id="KW-1185">Reference proteome</keyword>
<dbReference type="EMBL" id="CP021106">
    <property type="protein sequence ID" value="ARO88133.1"/>
    <property type="molecule type" value="Genomic_DNA"/>
</dbReference>
<protein>
    <submittedName>
        <fullName evidence="1">Uncharacterized protein</fullName>
    </submittedName>
</protein>
<name>A0A1W6SQS1_9PROT</name>
<dbReference type="KEGG" id="nlc:EBAPG3_010300"/>
<dbReference type="eggNOG" id="ENOG50315U7">
    <property type="taxonomic scope" value="Bacteria"/>
</dbReference>
<organism evidence="1 2">
    <name type="scientific">Nitrosospira lacus</name>
    <dbReference type="NCBI Taxonomy" id="1288494"/>
    <lineage>
        <taxon>Bacteria</taxon>
        <taxon>Pseudomonadati</taxon>
        <taxon>Pseudomonadota</taxon>
        <taxon>Betaproteobacteria</taxon>
        <taxon>Nitrosomonadales</taxon>
        <taxon>Nitrosomonadaceae</taxon>
        <taxon>Nitrosospira</taxon>
    </lineage>
</organism>
<sequence>MVSGRKLLLVLIMLWLPLQGAIAAIMPLCVQAKQMGASLDIPAVTAPCDLHDDGDEKFSKDRASGDMTSSLPCESLPCYASFSTLLPTTYASLIFSGGSSYAIAFDSRFTSAILQQPQHPPLA</sequence>
<dbReference type="AlphaFoldDB" id="A0A1W6SQS1"/>
<dbReference type="Proteomes" id="UP000012179">
    <property type="component" value="Chromosome"/>
</dbReference>
<reference evidence="1 2" key="1">
    <citation type="journal article" date="2015" name="Int. J. Syst. Evol. Microbiol.">
        <title>Nitrosospira lacus sp. nov., a psychrotolerant, ammonia-oxidizing bacterium from sandy lake sediment.</title>
        <authorList>
            <person name="Urakawa H."/>
            <person name="Garcia J.C."/>
            <person name="Nielsen J.L."/>
            <person name="Le V.Q."/>
            <person name="Kozlowski J.A."/>
            <person name="Stein L.Y."/>
            <person name="Lim C.K."/>
            <person name="Pommerening-Roser A."/>
            <person name="Martens-Habbena W."/>
            <person name="Stahl D.A."/>
            <person name="Klotz M.G."/>
        </authorList>
    </citation>
    <scope>NUCLEOTIDE SEQUENCE [LARGE SCALE GENOMIC DNA]</scope>
    <source>
        <strain evidence="1 2">APG3</strain>
    </source>
</reference>
<proteinExistence type="predicted"/>
<accession>A0A1W6SQS1</accession>
<evidence type="ECO:0000313" key="1">
    <source>
        <dbReference type="EMBL" id="ARO88133.1"/>
    </source>
</evidence>
<gene>
    <name evidence="1" type="ORF">EBAPG3_010300</name>
</gene>
<evidence type="ECO:0000313" key="2">
    <source>
        <dbReference type="Proteomes" id="UP000012179"/>
    </source>
</evidence>